<proteinExistence type="inferred from homology"/>
<evidence type="ECO:0000256" key="5">
    <source>
        <dbReference type="ARBA" id="ARBA00023136"/>
    </source>
</evidence>
<name>A0A8B9Q513_APTOW</name>
<keyword evidence="7 8" id="KW-0807">Transducer</keyword>
<dbReference type="InterPro" id="IPR000276">
    <property type="entry name" value="GPCR_Rhodpsn"/>
</dbReference>
<evidence type="ECO:0000256" key="7">
    <source>
        <dbReference type="ARBA" id="ARBA00023224"/>
    </source>
</evidence>
<dbReference type="PANTHER" id="PTHR10489">
    <property type="entry name" value="CELL ADHESION MOLECULE"/>
    <property type="match status" value="1"/>
</dbReference>
<evidence type="ECO:0000256" key="8">
    <source>
        <dbReference type="RuleBase" id="RU000688"/>
    </source>
</evidence>
<evidence type="ECO:0000256" key="1">
    <source>
        <dbReference type="ARBA" id="ARBA00004141"/>
    </source>
</evidence>
<sequence>MGPEAAEDLTVSADYYYPEGDNSTGTEEHSSRWESSYMTIFIPILYSFIFLLGFVGNLFVIVLMAKKRGNKRMVDTFVLNLAVADMIFVCTLPLWVVAGACGNRWQFGEGLCKVSSYAINVNRCSSILFLTALSVERYLVVRKVLDTKMTGSKRHIFVTCGLIWVVSLFLGAPSLEYRQLDGDDCWDKDGEDFSLAMVFLTFILPLVVILFCYCSIYYQLHRHIRLGKGMRNSHRIIFTIIGVFICSWLPLNVCKVLLFFIAKEMLVLSEVEEEALRWVISSSTCLAFMNSCINPIIYTLMDRHFRRQLLRPGLRVLCLSPVEKGRNVATMSSVTESSLIFGVRTKPPPSPGHRPAA</sequence>
<dbReference type="PRINTS" id="PR00237">
    <property type="entry name" value="GPCRRHODOPSN"/>
</dbReference>
<dbReference type="Ensembl" id="ENSAOWT00000018731.1">
    <property type="protein sequence ID" value="ENSAOWP00000016506.1"/>
    <property type="gene ID" value="ENSAOWG00000011240.1"/>
</dbReference>
<keyword evidence="6 8" id="KW-0675">Receptor</keyword>
<dbReference type="InterPro" id="IPR050119">
    <property type="entry name" value="CCR1-9-like"/>
</dbReference>
<evidence type="ECO:0000313" key="12">
    <source>
        <dbReference type="Proteomes" id="UP000694424"/>
    </source>
</evidence>
<feature type="transmembrane region" description="Helical" evidence="9">
    <location>
        <begin position="40"/>
        <end position="65"/>
    </location>
</feature>
<dbReference type="PROSITE" id="PS00237">
    <property type="entry name" value="G_PROTEIN_RECEP_F1_1"/>
    <property type="match status" value="1"/>
</dbReference>
<dbReference type="Pfam" id="PF00001">
    <property type="entry name" value="7tm_1"/>
    <property type="match status" value="1"/>
</dbReference>
<feature type="transmembrane region" description="Helical" evidence="9">
    <location>
        <begin position="156"/>
        <end position="175"/>
    </location>
</feature>
<feature type="domain" description="G-protein coupled receptors family 1 profile" evidence="10">
    <location>
        <begin position="56"/>
        <end position="298"/>
    </location>
</feature>
<dbReference type="Proteomes" id="UP000694424">
    <property type="component" value="Unplaced"/>
</dbReference>
<accession>A0A8B9Q513</accession>
<reference evidence="11" key="1">
    <citation type="submission" date="2025-08" db="UniProtKB">
        <authorList>
            <consortium name="Ensembl"/>
        </authorList>
    </citation>
    <scope>IDENTIFICATION</scope>
</reference>
<dbReference type="Gene3D" id="1.20.1070.10">
    <property type="entry name" value="Rhodopsin 7-helix transmembrane proteins"/>
    <property type="match status" value="1"/>
</dbReference>
<dbReference type="GO" id="GO:0019722">
    <property type="term" value="P:calcium-mediated signaling"/>
    <property type="evidence" value="ECO:0007669"/>
    <property type="project" value="TreeGrafter"/>
</dbReference>
<reference evidence="11" key="2">
    <citation type="submission" date="2025-09" db="UniProtKB">
        <authorList>
            <consortium name="Ensembl"/>
        </authorList>
    </citation>
    <scope>IDENTIFICATION</scope>
</reference>
<evidence type="ECO:0000256" key="9">
    <source>
        <dbReference type="SAM" id="Phobius"/>
    </source>
</evidence>
<keyword evidence="2 8" id="KW-0812">Transmembrane</keyword>
<evidence type="ECO:0000256" key="6">
    <source>
        <dbReference type="ARBA" id="ARBA00023170"/>
    </source>
</evidence>
<comment type="subcellular location">
    <subcellularLocation>
        <location evidence="1">Membrane</location>
        <topology evidence="1">Multi-pass membrane protein</topology>
    </subcellularLocation>
</comment>
<keyword evidence="5 9" id="KW-0472">Membrane</keyword>
<keyword evidence="12" id="KW-1185">Reference proteome</keyword>
<feature type="transmembrane region" description="Helical" evidence="9">
    <location>
        <begin position="195"/>
        <end position="216"/>
    </location>
</feature>
<feature type="transmembrane region" description="Helical" evidence="9">
    <location>
        <begin position="236"/>
        <end position="258"/>
    </location>
</feature>
<evidence type="ECO:0000256" key="2">
    <source>
        <dbReference type="ARBA" id="ARBA00022692"/>
    </source>
</evidence>
<dbReference type="PROSITE" id="PS50262">
    <property type="entry name" value="G_PROTEIN_RECEP_F1_2"/>
    <property type="match status" value="1"/>
</dbReference>
<dbReference type="GO" id="GO:0009897">
    <property type="term" value="C:external side of plasma membrane"/>
    <property type="evidence" value="ECO:0007669"/>
    <property type="project" value="TreeGrafter"/>
</dbReference>
<dbReference type="InterPro" id="IPR017452">
    <property type="entry name" value="GPCR_Rhodpsn_7TM"/>
</dbReference>
<evidence type="ECO:0000313" key="11">
    <source>
        <dbReference type="Ensembl" id="ENSAOWP00000016506.1"/>
    </source>
</evidence>
<feature type="transmembrane region" description="Helical" evidence="9">
    <location>
        <begin position="117"/>
        <end position="135"/>
    </location>
</feature>
<dbReference type="GO" id="GO:0016493">
    <property type="term" value="F:C-C chemokine receptor activity"/>
    <property type="evidence" value="ECO:0007669"/>
    <property type="project" value="TreeGrafter"/>
</dbReference>
<dbReference type="GO" id="GO:0006955">
    <property type="term" value="P:immune response"/>
    <property type="evidence" value="ECO:0007669"/>
    <property type="project" value="TreeGrafter"/>
</dbReference>
<evidence type="ECO:0000259" key="10">
    <source>
        <dbReference type="PROSITE" id="PS50262"/>
    </source>
</evidence>
<comment type="similarity">
    <text evidence="8">Belongs to the G-protein coupled receptor 1 family.</text>
</comment>
<organism evidence="11 12">
    <name type="scientific">Apteryx owenii</name>
    <name type="common">Little spotted kiwi</name>
    <dbReference type="NCBI Taxonomy" id="8824"/>
    <lineage>
        <taxon>Eukaryota</taxon>
        <taxon>Metazoa</taxon>
        <taxon>Chordata</taxon>
        <taxon>Craniata</taxon>
        <taxon>Vertebrata</taxon>
        <taxon>Euteleostomi</taxon>
        <taxon>Archelosauria</taxon>
        <taxon>Archosauria</taxon>
        <taxon>Dinosauria</taxon>
        <taxon>Saurischia</taxon>
        <taxon>Theropoda</taxon>
        <taxon>Coelurosauria</taxon>
        <taxon>Aves</taxon>
        <taxon>Palaeognathae</taxon>
        <taxon>Apterygiformes</taxon>
        <taxon>Apterygidae</taxon>
        <taxon>Apteryx</taxon>
    </lineage>
</organism>
<protein>
    <submittedName>
        <fullName evidence="11">G protein-coupled receptor 25</fullName>
    </submittedName>
</protein>
<keyword evidence="4 8" id="KW-0297">G-protein coupled receptor</keyword>
<evidence type="ECO:0000256" key="4">
    <source>
        <dbReference type="ARBA" id="ARBA00023040"/>
    </source>
</evidence>
<dbReference type="AlphaFoldDB" id="A0A8B9Q513"/>
<feature type="transmembrane region" description="Helical" evidence="9">
    <location>
        <begin position="77"/>
        <end position="97"/>
    </location>
</feature>
<dbReference type="PANTHER" id="PTHR10489:SF954">
    <property type="entry name" value="G PROTEIN-COUPLED RECEPTOR 25"/>
    <property type="match status" value="1"/>
</dbReference>
<dbReference type="GO" id="GO:0007204">
    <property type="term" value="P:positive regulation of cytosolic calcium ion concentration"/>
    <property type="evidence" value="ECO:0007669"/>
    <property type="project" value="TreeGrafter"/>
</dbReference>
<dbReference type="SUPFAM" id="SSF81321">
    <property type="entry name" value="Family A G protein-coupled receptor-like"/>
    <property type="match status" value="1"/>
</dbReference>
<dbReference type="GO" id="GO:0019957">
    <property type="term" value="F:C-C chemokine binding"/>
    <property type="evidence" value="ECO:0007669"/>
    <property type="project" value="TreeGrafter"/>
</dbReference>
<dbReference type="GO" id="GO:0060326">
    <property type="term" value="P:cell chemotaxis"/>
    <property type="evidence" value="ECO:0007669"/>
    <property type="project" value="TreeGrafter"/>
</dbReference>
<dbReference type="CDD" id="cd15193">
    <property type="entry name" value="7tmA_GPR25"/>
    <property type="match status" value="1"/>
</dbReference>
<feature type="transmembrane region" description="Helical" evidence="9">
    <location>
        <begin position="278"/>
        <end position="301"/>
    </location>
</feature>
<evidence type="ECO:0000256" key="3">
    <source>
        <dbReference type="ARBA" id="ARBA00022989"/>
    </source>
</evidence>
<keyword evidence="3 9" id="KW-1133">Transmembrane helix</keyword>